<accession>F7YWL4</accession>
<keyword evidence="3 5" id="KW-0687">Ribonucleoprotein</keyword>
<dbReference type="HOGENOM" id="CLU_082184_2_2_0"/>
<comment type="similarity">
    <text evidence="1 5">Belongs to the universal ribosomal protein uL13 family.</text>
</comment>
<evidence type="ECO:0000256" key="4">
    <source>
        <dbReference type="ARBA" id="ARBA00035201"/>
    </source>
</evidence>
<name>F7YWL4_9THEM</name>
<proteinExistence type="inferred from homology"/>
<dbReference type="InterPro" id="IPR036899">
    <property type="entry name" value="Ribosomal_uL13_sf"/>
</dbReference>
<dbReference type="EMBL" id="CP002351">
    <property type="protein sequence ID" value="AEH51995.1"/>
    <property type="molecule type" value="Genomic_DNA"/>
</dbReference>
<dbReference type="eggNOG" id="COG0102">
    <property type="taxonomic scope" value="Bacteria"/>
</dbReference>
<dbReference type="Pfam" id="PF00572">
    <property type="entry name" value="Ribosomal_L13"/>
    <property type="match status" value="1"/>
</dbReference>
<evidence type="ECO:0000256" key="2">
    <source>
        <dbReference type="ARBA" id="ARBA00022980"/>
    </source>
</evidence>
<dbReference type="GO" id="GO:0003735">
    <property type="term" value="F:structural constituent of ribosome"/>
    <property type="evidence" value="ECO:0007669"/>
    <property type="project" value="InterPro"/>
</dbReference>
<dbReference type="GO" id="GO:0022625">
    <property type="term" value="C:cytosolic large ribosomal subunit"/>
    <property type="evidence" value="ECO:0007669"/>
    <property type="project" value="TreeGrafter"/>
</dbReference>
<dbReference type="InterPro" id="IPR005823">
    <property type="entry name" value="Ribosomal_uL13_bac-type"/>
</dbReference>
<evidence type="ECO:0000313" key="7">
    <source>
        <dbReference type="Proteomes" id="UP000006804"/>
    </source>
</evidence>
<reference evidence="6 7" key="1">
    <citation type="submission" date="2010-11" db="EMBL/GenBank/DDBJ databases">
        <title>The complete genome of Thermotoga thermarum DSM 5069.</title>
        <authorList>
            <consortium name="US DOE Joint Genome Institute (JGI-PGF)"/>
            <person name="Lucas S."/>
            <person name="Copeland A."/>
            <person name="Lapidus A."/>
            <person name="Bruce D."/>
            <person name="Goodwin L."/>
            <person name="Pitluck S."/>
            <person name="Kyrpides N."/>
            <person name="Mavromatis K."/>
            <person name="Ivanova N."/>
            <person name="Zeytun A."/>
            <person name="Brettin T."/>
            <person name="Detter J.C."/>
            <person name="Tapia R."/>
            <person name="Han C."/>
            <person name="Land M."/>
            <person name="Hauser L."/>
            <person name="Markowitz V."/>
            <person name="Cheng J.-F."/>
            <person name="Hugenholtz P."/>
            <person name="Woyke T."/>
            <person name="Wu D."/>
            <person name="Spring S."/>
            <person name="Schroeder M."/>
            <person name="Brambilla E."/>
            <person name="Klenk H.-P."/>
            <person name="Eisen J.A."/>
        </authorList>
    </citation>
    <scope>NUCLEOTIDE SEQUENCE [LARGE SCALE GENOMIC DNA]</scope>
    <source>
        <strain evidence="6 7">DSM 5069</strain>
    </source>
</reference>
<dbReference type="HAMAP" id="MF_01366">
    <property type="entry name" value="Ribosomal_uL13"/>
    <property type="match status" value="1"/>
</dbReference>
<dbReference type="PIRSF" id="PIRSF002181">
    <property type="entry name" value="Ribosomal_L13"/>
    <property type="match status" value="1"/>
</dbReference>
<keyword evidence="7" id="KW-1185">Reference proteome</keyword>
<comment type="subunit">
    <text evidence="5">Part of the 50S ribosomal subunit.</text>
</comment>
<dbReference type="PANTHER" id="PTHR11545">
    <property type="entry name" value="RIBOSOMAL PROTEIN L13"/>
    <property type="match status" value="1"/>
</dbReference>
<dbReference type="GO" id="GO:0006412">
    <property type="term" value="P:translation"/>
    <property type="evidence" value="ECO:0007669"/>
    <property type="project" value="UniProtKB-UniRule"/>
</dbReference>
<dbReference type="PANTHER" id="PTHR11545:SF2">
    <property type="entry name" value="LARGE RIBOSOMAL SUBUNIT PROTEIN UL13M"/>
    <property type="match status" value="1"/>
</dbReference>
<gene>
    <name evidence="5" type="primary">rplM</name>
    <name evidence="6" type="ORF">Theth_1955</name>
</gene>
<dbReference type="OrthoDB" id="9801330at2"/>
<dbReference type="InterPro" id="IPR005822">
    <property type="entry name" value="Ribosomal_uL13"/>
</dbReference>
<dbReference type="PATRIC" id="fig|688269.3.peg.2016"/>
<dbReference type="Gene3D" id="3.90.1180.10">
    <property type="entry name" value="Ribosomal protein L13"/>
    <property type="match status" value="1"/>
</dbReference>
<dbReference type="KEGG" id="tta:Theth_1955"/>
<evidence type="ECO:0000256" key="5">
    <source>
        <dbReference type="HAMAP-Rule" id="MF_01366"/>
    </source>
</evidence>
<dbReference type="SUPFAM" id="SSF52161">
    <property type="entry name" value="Ribosomal protein L13"/>
    <property type="match status" value="1"/>
</dbReference>
<dbReference type="FunFam" id="3.90.1180.10:FF:000001">
    <property type="entry name" value="50S ribosomal protein L13"/>
    <property type="match status" value="1"/>
</dbReference>
<protein>
    <recommendedName>
        <fullName evidence="4 5">Large ribosomal subunit protein uL13</fullName>
    </recommendedName>
</protein>
<dbReference type="AlphaFoldDB" id="F7YWL4"/>
<keyword evidence="2 5" id="KW-0689">Ribosomal protein</keyword>
<dbReference type="GO" id="GO:0003729">
    <property type="term" value="F:mRNA binding"/>
    <property type="evidence" value="ECO:0007669"/>
    <property type="project" value="TreeGrafter"/>
</dbReference>
<evidence type="ECO:0000256" key="1">
    <source>
        <dbReference type="ARBA" id="ARBA00006227"/>
    </source>
</evidence>
<evidence type="ECO:0000313" key="6">
    <source>
        <dbReference type="EMBL" id="AEH51995.1"/>
    </source>
</evidence>
<dbReference type="CDD" id="cd00392">
    <property type="entry name" value="Ribosomal_L13"/>
    <property type="match status" value="1"/>
</dbReference>
<dbReference type="Proteomes" id="UP000006804">
    <property type="component" value="Chromosome"/>
</dbReference>
<comment type="function">
    <text evidence="5">This protein is one of the early assembly proteins of the 50S ribosomal subunit, although it is not seen to bind rRNA by itself. It is important during the early stages of 50S assembly.</text>
</comment>
<evidence type="ECO:0000256" key="3">
    <source>
        <dbReference type="ARBA" id="ARBA00023274"/>
    </source>
</evidence>
<dbReference type="GO" id="GO:0017148">
    <property type="term" value="P:negative regulation of translation"/>
    <property type="evidence" value="ECO:0007669"/>
    <property type="project" value="TreeGrafter"/>
</dbReference>
<sequence>MARPFPIQKTTIIRNVERKWYLVDASGKVLGRLASQIAKYLMGKNSPTFFPGVDTGNYVVVINADKVVLTGKKLDKKLYYRHSGYPGGLKVQTARQLLEKHPERLIWLAVKRMLPKGALGDKYLKRLKIYASDKHPHEAQKPEPIEI</sequence>
<dbReference type="STRING" id="688269.Theth_1955"/>
<organism evidence="6 7">
    <name type="scientific">Pseudothermotoga thermarum DSM 5069</name>
    <dbReference type="NCBI Taxonomy" id="688269"/>
    <lineage>
        <taxon>Bacteria</taxon>
        <taxon>Thermotogati</taxon>
        <taxon>Thermotogota</taxon>
        <taxon>Thermotogae</taxon>
        <taxon>Thermotogales</taxon>
        <taxon>Thermotogaceae</taxon>
        <taxon>Pseudothermotoga</taxon>
    </lineage>
</organism>
<dbReference type="RefSeq" id="WP_013933202.1">
    <property type="nucleotide sequence ID" value="NC_015707.1"/>
</dbReference>
<dbReference type="NCBIfam" id="TIGR01066">
    <property type="entry name" value="rplM_bact"/>
    <property type="match status" value="1"/>
</dbReference>